<dbReference type="InterPro" id="IPR001853">
    <property type="entry name" value="DSBA-like_thioredoxin_dom"/>
</dbReference>
<feature type="domain" description="DSBA-like thioredoxin" evidence="1">
    <location>
        <begin position="5"/>
        <end position="203"/>
    </location>
</feature>
<protein>
    <submittedName>
        <fullName evidence="2">DsbA family oxidoreductase</fullName>
    </submittedName>
</protein>
<gene>
    <name evidence="2" type="ORF">GCM10010446_32520</name>
</gene>
<name>A0ABN3XC16_9ACTN</name>
<sequence length="235" mass="25674">MIMRVEIWGDIICPWCYIGTARFEKALAGFAHRDQVEVVHRSFELDPTRDQAHIEPVHQMLADKFGPQGPGMDQQVAKTAAGEGLAYRTDRQVGSTLDAHRLLHLAKAHGRQHQLLKLLFEANFAQARTIFTSDALLDLATRAGLDADEARRVLHDPDAYLDAVRADEKEAARLGATGVPFFVIDRRYALSGGQPAEAFTQALNTAWTERPPTETAPAGAVCGPDGTCAVPPARP</sequence>
<dbReference type="PANTHER" id="PTHR13887:SF41">
    <property type="entry name" value="THIOREDOXIN SUPERFAMILY PROTEIN"/>
    <property type="match status" value="1"/>
</dbReference>
<dbReference type="EMBL" id="BAAAUD010000034">
    <property type="protein sequence ID" value="GAA2944732.1"/>
    <property type="molecule type" value="Genomic_DNA"/>
</dbReference>
<proteinExistence type="predicted"/>
<dbReference type="PANTHER" id="PTHR13887">
    <property type="entry name" value="GLUTATHIONE S-TRANSFERASE KAPPA"/>
    <property type="match status" value="1"/>
</dbReference>
<dbReference type="Proteomes" id="UP001500403">
    <property type="component" value="Unassembled WGS sequence"/>
</dbReference>
<dbReference type="InterPro" id="IPR036249">
    <property type="entry name" value="Thioredoxin-like_sf"/>
</dbReference>
<evidence type="ECO:0000259" key="1">
    <source>
        <dbReference type="Pfam" id="PF01323"/>
    </source>
</evidence>
<comment type="caution">
    <text evidence="2">The sequence shown here is derived from an EMBL/GenBank/DDBJ whole genome shotgun (WGS) entry which is preliminary data.</text>
</comment>
<evidence type="ECO:0000313" key="2">
    <source>
        <dbReference type="EMBL" id="GAA2944732.1"/>
    </source>
</evidence>
<dbReference type="CDD" id="cd03024">
    <property type="entry name" value="DsbA_FrnE"/>
    <property type="match status" value="1"/>
</dbReference>
<dbReference type="SUPFAM" id="SSF52833">
    <property type="entry name" value="Thioredoxin-like"/>
    <property type="match status" value="1"/>
</dbReference>
<keyword evidence="3" id="KW-1185">Reference proteome</keyword>
<accession>A0ABN3XC16</accession>
<evidence type="ECO:0000313" key="3">
    <source>
        <dbReference type="Proteomes" id="UP001500403"/>
    </source>
</evidence>
<dbReference type="Pfam" id="PF01323">
    <property type="entry name" value="DSBA"/>
    <property type="match status" value="1"/>
</dbReference>
<dbReference type="Gene3D" id="3.40.30.10">
    <property type="entry name" value="Glutaredoxin"/>
    <property type="match status" value="1"/>
</dbReference>
<reference evidence="2 3" key="1">
    <citation type="journal article" date="2019" name="Int. J. Syst. Evol. Microbiol.">
        <title>The Global Catalogue of Microorganisms (GCM) 10K type strain sequencing project: providing services to taxonomists for standard genome sequencing and annotation.</title>
        <authorList>
            <consortium name="The Broad Institute Genomics Platform"/>
            <consortium name="The Broad Institute Genome Sequencing Center for Infectious Disease"/>
            <person name="Wu L."/>
            <person name="Ma J."/>
        </authorList>
    </citation>
    <scope>NUCLEOTIDE SEQUENCE [LARGE SCALE GENOMIC DNA]</scope>
    <source>
        <strain evidence="2 3">JCM 9088</strain>
    </source>
</reference>
<organism evidence="2 3">
    <name type="scientific">Streptomyces enissocaesilis</name>
    <dbReference type="NCBI Taxonomy" id="332589"/>
    <lineage>
        <taxon>Bacteria</taxon>
        <taxon>Bacillati</taxon>
        <taxon>Actinomycetota</taxon>
        <taxon>Actinomycetes</taxon>
        <taxon>Kitasatosporales</taxon>
        <taxon>Streptomycetaceae</taxon>
        <taxon>Streptomyces</taxon>
        <taxon>Streptomyces rochei group</taxon>
    </lineage>
</organism>